<dbReference type="PANTHER" id="PTHR21661">
    <property type="entry name" value="EPOXIDE HYDROLASE 1-RELATED"/>
    <property type="match status" value="1"/>
</dbReference>
<organism evidence="9">
    <name type="scientific">Heliothis virescens</name>
    <name type="common">Tobacco budworm moth</name>
    <dbReference type="NCBI Taxonomy" id="7102"/>
    <lineage>
        <taxon>Eukaryota</taxon>
        <taxon>Metazoa</taxon>
        <taxon>Ecdysozoa</taxon>
        <taxon>Arthropoda</taxon>
        <taxon>Hexapoda</taxon>
        <taxon>Insecta</taxon>
        <taxon>Pterygota</taxon>
        <taxon>Neoptera</taxon>
        <taxon>Endopterygota</taxon>
        <taxon>Lepidoptera</taxon>
        <taxon>Glossata</taxon>
        <taxon>Ditrysia</taxon>
        <taxon>Noctuoidea</taxon>
        <taxon>Noctuidae</taxon>
        <taxon>Heliothinae</taxon>
        <taxon>Heliothis</taxon>
    </lineage>
</organism>
<evidence type="ECO:0000256" key="2">
    <source>
        <dbReference type="ARBA" id="ARBA00004111"/>
    </source>
</evidence>
<dbReference type="PRINTS" id="PR00412">
    <property type="entry name" value="EPOXHYDRLASE"/>
</dbReference>
<dbReference type="PIRSF" id="PIRSF001112">
    <property type="entry name" value="Epoxide_hydrolase"/>
    <property type="match status" value="1"/>
</dbReference>
<evidence type="ECO:0000256" key="3">
    <source>
        <dbReference type="ARBA" id="ARBA00010088"/>
    </source>
</evidence>
<dbReference type="EC" id="3.3.2.9" evidence="4"/>
<dbReference type="GO" id="GO:0033961">
    <property type="term" value="F:cis-stilbene-oxide hydrolase activity"/>
    <property type="evidence" value="ECO:0007669"/>
    <property type="project" value="UniProtKB-EC"/>
</dbReference>
<evidence type="ECO:0000259" key="8">
    <source>
        <dbReference type="Pfam" id="PF06441"/>
    </source>
</evidence>
<comment type="catalytic activity">
    <reaction evidence="1">
        <text>1-(4-methoxyphenyl)-N-methyl-N-[(3-methyloxetan-3-yl)methyl]methanamine + H2O = 2-{[(4-methoxybenzyl)(methyl)amino]methyl}-2-methylpropane-1,3-diol</text>
        <dbReference type="Rhea" id="RHEA:55764"/>
        <dbReference type="ChEBI" id="CHEBI:15377"/>
        <dbReference type="ChEBI" id="CHEBI:139161"/>
        <dbReference type="ChEBI" id="CHEBI:139164"/>
        <dbReference type="EC" id="3.3.2.9"/>
    </reaction>
</comment>
<name>A0A2A4JV24_HELVI</name>
<dbReference type="PANTHER" id="PTHR21661:SF35">
    <property type="entry name" value="EPOXIDE HYDROLASE"/>
    <property type="match status" value="1"/>
</dbReference>
<comment type="subcellular location">
    <subcellularLocation>
        <location evidence="2">Microsome membrane</location>
        <topology evidence="2">Single-pass membrane protein</topology>
    </subcellularLocation>
</comment>
<keyword evidence="6" id="KW-0378">Hydrolase</keyword>
<evidence type="ECO:0000256" key="4">
    <source>
        <dbReference type="ARBA" id="ARBA00012091"/>
    </source>
</evidence>
<feature type="transmembrane region" description="Helical" evidence="7">
    <location>
        <begin position="31"/>
        <end position="54"/>
    </location>
</feature>
<keyword evidence="7" id="KW-0812">Transmembrane</keyword>
<dbReference type="Pfam" id="PF06441">
    <property type="entry name" value="EHN"/>
    <property type="match status" value="1"/>
</dbReference>
<proteinExistence type="inferred from homology"/>
<keyword evidence="5" id="KW-0058">Aromatic hydrocarbons catabolism</keyword>
<dbReference type="InterPro" id="IPR010497">
    <property type="entry name" value="Epoxide_hydro_N"/>
</dbReference>
<dbReference type="InterPro" id="IPR029058">
    <property type="entry name" value="AB_hydrolase_fold"/>
</dbReference>
<dbReference type="EMBL" id="NWSH01000520">
    <property type="protein sequence ID" value="PCG75887.1"/>
    <property type="molecule type" value="Genomic_DNA"/>
</dbReference>
<dbReference type="STRING" id="7102.A0A2A4JV24"/>
<evidence type="ECO:0000256" key="5">
    <source>
        <dbReference type="ARBA" id="ARBA00022797"/>
    </source>
</evidence>
<accession>A0A2A4JV24</accession>
<gene>
    <name evidence="9" type="ORF">B5V51_10770</name>
</gene>
<dbReference type="Gene3D" id="3.40.50.1820">
    <property type="entry name" value="alpha/beta hydrolase"/>
    <property type="match status" value="1"/>
</dbReference>
<evidence type="ECO:0000256" key="6">
    <source>
        <dbReference type="ARBA" id="ARBA00022801"/>
    </source>
</evidence>
<dbReference type="InterPro" id="IPR016292">
    <property type="entry name" value="Epoxide_hydrolase"/>
</dbReference>
<dbReference type="AlphaFoldDB" id="A0A2A4JV24"/>
<evidence type="ECO:0000256" key="7">
    <source>
        <dbReference type="SAM" id="Phobius"/>
    </source>
</evidence>
<dbReference type="GO" id="GO:0097176">
    <property type="term" value="P:epoxide metabolic process"/>
    <property type="evidence" value="ECO:0007669"/>
    <property type="project" value="TreeGrafter"/>
</dbReference>
<protein>
    <recommendedName>
        <fullName evidence="4">microsomal epoxide hydrolase</fullName>
        <ecNumber evidence="4">3.3.2.9</ecNumber>
    </recommendedName>
</protein>
<keyword evidence="7" id="KW-1133">Transmembrane helix</keyword>
<evidence type="ECO:0000313" key="9">
    <source>
        <dbReference type="EMBL" id="PCG75887.1"/>
    </source>
</evidence>
<dbReference type="SUPFAM" id="SSF53474">
    <property type="entry name" value="alpha/beta-Hydrolases"/>
    <property type="match status" value="1"/>
</dbReference>
<comment type="similarity">
    <text evidence="3">Belongs to the peptidase S33 family.</text>
</comment>
<dbReference type="InterPro" id="IPR000639">
    <property type="entry name" value="Epox_hydrolase-like"/>
</dbReference>
<reference evidence="9" key="1">
    <citation type="submission" date="2017-09" db="EMBL/GenBank/DDBJ databases">
        <title>Contemporary evolution of a Lepidopteran species, Heliothis virescens, in response to modern agricultural practices.</title>
        <authorList>
            <person name="Fritz M.L."/>
            <person name="Deyonke A.M."/>
            <person name="Papanicolaou A."/>
            <person name="Micinski S."/>
            <person name="Westbrook J."/>
            <person name="Gould F."/>
        </authorList>
    </citation>
    <scope>NUCLEOTIDE SEQUENCE [LARGE SCALE GENOMIC DNA]</scope>
    <source>
        <strain evidence="9">HvINT-</strain>
        <tissue evidence="9">Whole body</tissue>
    </source>
</reference>
<feature type="domain" description="Epoxide hydrolase N-terminal" evidence="8">
    <location>
        <begin position="84"/>
        <end position="196"/>
    </location>
</feature>
<evidence type="ECO:0000256" key="1">
    <source>
        <dbReference type="ARBA" id="ARBA00000221"/>
    </source>
</evidence>
<sequence length="490" mass="56560">MGKKVKKKEAEVVKGDVKKNQVKVVKDGSSVFNVASIISLVLVIGLSIFAYTIYKDVVTVPEMPQLELNKWWGPNATETQDTSIRPYRVVFSDAMNSEIRWLFEMYRKAASKISSLEDTAWTYGVNSEAFSKIFNYWIFKYNFMERERFFNQFKQYRTNVQGLDIHYIHVKPKVDGNVKVLPLLLLHGWPGSVREFYEAIPLLTAVRPGYNFVFEVIVPSLPGFGFSQAPVRRGLSPHQIAIIMRNLMQRLGHKTYYVQGGNLGHIIGSNMATIFPKEVLGFHTNFPVNFSKYAQLIWMLGSVWPTFVANGHEDRMYPLDQKFKFYLEESGFAHLQATKPDTIGIALQDSPVGLANYILDRFMLFTDPANKFDPEGGLDKYFSYDKLLDNIMLYWISGSITTSMRVYKEMFEDWDVERIFDRIPTPVPTWGLRFKHEIAHSPDFVLRWKYPNLLGTSNYDVGGHYAAFERPKEFSTTVFKAVKEFLAFQK</sequence>
<keyword evidence="7" id="KW-0472">Membrane</keyword>
<comment type="caution">
    <text evidence="9">The sequence shown here is derived from an EMBL/GenBank/DDBJ whole genome shotgun (WGS) entry which is preliminary data.</text>
</comment>